<reference evidence="1" key="1">
    <citation type="submission" date="2020-04" db="EMBL/GenBank/DDBJ databases">
        <title>A chromosome-scale assembly and high-density genetic map of the yellow drum (Nibea albiflora) genome.</title>
        <authorList>
            <person name="Xu D."/>
            <person name="Zhang W."/>
            <person name="Chen R."/>
            <person name="Tan P."/>
            <person name="Wang L."/>
            <person name="Song H."/>
            <person name="Tian L."/>
            <person name="Zhu Q."/>
            <person name="Wang B."/>
        </authorList>
    </citation>
    <scope>NUCLEOTIDE SEQUENCE</scope>
    <source>
        <strain evidence="1">ZJHYS-2018</strain>
    </source>
</reference>
<keyword evidence="2" id="KW-1185">Reference proteome</keyword>
<sequence length="376" mass="40521">MRISEGSADIHAGCPESSSNLRTTSPPCSVESGTKKVDVRSSEPSGGLEYDTPPGASTTGTELNTKPERVQAKRRLELEASDPQDLKDGGDGPTKAKKPMEKAPLSHKGGKTPASSPIARDCPFVKSRCDTSLVFLTRKFAELLKQSADGVLDLNIVAQELHTSKRRVYDVTNVLEGIQLIKKKSKNNVQWLGGCLSSDNELKALSAEEKRLDEMIQICTQQSLQVHLSSTKGPIEVFLCCDDPIPMDVTECYVANGSLLNSSTNGNGSVPMSPSSSFVQMSSKDNSNHTQGINRISHSLSEPTQHSTPATVTHVPPVPTSLQPSSGDQQSFVTLTPPLTLSLDREEYLLSLAENEGITDLFSSVDLDQLCLDMPL</sequence>
<gene>
    <name evidence="1" type="primary">E2F3</name>
    <name evidence="1" type="ORF">GBF38_010945</name>
</gene>
<protein>
    <submittedName>
        <fullName evidence="1">Transcription factor E2F3</fullName>
    </submittedName>
</protein>
<comment type="caution">
    <text evidence="1">The sequence shown here is derived from an EMBL/GenBank/DDBJ whole genome shotgun (WGS) entry which is preliminary data.</text>
</comment>
<accession>A0ACB7ETG5</accession>
<name>A0ACB7ETG5_NIBAL</name>
<proteinExistence type="predicted"/>
<organism evidence="1 2">
    <name type="scientific">Nibea albiflora</name>
    <name type="common">Yellow drum</name>
    <name type="synonym">Corvina albiflora</name>
    <dbReference type="NCBI Taxonomy" id="240163"/>
    <lineage>
        <taxon>Eukaryota</taxon>
        <taxon>Metazoa</taxon>
        <taxon>Chordata</taxon>
        <taxon>Craniata</taxon>
        <taxon>Vertebrata</taxon>
        <taxon>Euteleostomi</taxon>
        <taxon>Actinopterygii</taxon>
        <taxon>Neopterygii</taxon>
        <taxon>Teleostei</taxon>
        <taxon>Neoteleostei</taxon>
        <taxon>Acanthomorphata</taxon>
        <taxon>Eupercaria</taxon>
        <taxon>Sciaenidae</taxon>
        <taxon>Nibea</taxon>
    </lineage>
</organism>
<dbReference type="Proteomes" id="UP000805704">
    <property type="component" value="Chromosome 23"/>
</dbReference>
<evidence type="ECO:0000313" key="1">
    <source>
        <dbReference type="EMBL" id="KAG8005058.1"/>
    </source>
</evidence>
<dbReference type="EMBL" id="CM024811">
    <property type="protein sequence ID" value="KAG8005058.1"/>
    <property type="molecule type" value="Genomic_DNA"/>
</dbReference>
<evidence type="ECO:0000313" key="2">
    <source>
        <dbReference type="Proteomes" id="UP000805704"/>
    </source>
</evidence>